<gene>
    <name evidence="1" type="ORF">MGR_0718</name>
</gene>
<accession>A4TWS8</accession>
<dbReference type="EMBL" id="CU459003">
    <property type="protein sequence ID" value="CAM75085.1"/>
    <property type="molecule type" value="Genomic_DNA"/>
</dbReference>
<organism evidence="1">
    <name type="scientific">Magnetospirillum gryphiswaldense</name>
    <dbReference type="NCBI Taxonomy" id="55518"/>
    <lineage>
        <taxon>Bacteria</taxon>
        <taxon>Pseudomonadati</taxon>
        <taxon>Pseudomonadota</taxon>
        <taxon>Alphaproteobacteria</taxon>
        <taxon>Rhodospirillales</taxon>
        <taxon>Rhodospirillaceae</taxon>
        <taxon>Magnetospirillum</taxon>
    </lineage>
</organism>
<reference evidence="1" key="1">
    <citation type="journal article" date="2007" name="J. Bacteriol.">
        <title>Comparative genome analysis of four magnetotactic bacteria reveals a complex set of group-specific genes implicated in magnetosome biomineralization and function.</title>
        <authorList>
            <person name="Richter M."/>
            <person name="Kube M."/>
            <person name="Bazylinski D.A."/>
            <person name="Lombardot T."/>
            <person name="Gloeckner F.O."/>
            <person name="Reinhardt R."/>
            <person name="Schueler D."/>
        </authorList>
    </citation>
    <scope>NUCLEOTIDE SEQUENCE</scope>
    <source>
        <strain evidence="1">MSR-1</strain>
    </source>
</reference>
<sequence length="51" mass="5768">MTQPKRPKIKPVPSKQEVLEFIRSQPGHVGKRELARAFNLKGADKIMLKAV</sequence>
<dbReference type="AlphaFoldDB" id="A4TWS8"/>
<name>A4TWS8_9PROT</name>
<proteinExistence type="predicted"/>
<evidence type="ECO:0000313" key="1">
    <source>
        <dbReference type="EMBL" id="CAM75085.1"/>
    </source>
</evidence>
<protein>
    <submittedName>
        <fullName evidence="1">Exoribonuclease R</fullName>
    </submittedName>
</protein>